<dbReference type="EMBL" id="LR797211">
    <property type="protein sequence ID" value="CAB4194494.1"/>
    <property type="molecule type" value="Genomic_DNA"/>
</dbReference>
<organism evidence="6">
    <name type="scientific">uncultured Caudovirales phage</name>
    <dbReference type="NCBI Taxonomy" id="2100421"/>
    <lineage>
        <taxon>Viruses</taxon>
        <taxon>Duplodnaviria</taxon>
        <taxon>Heunggongvirae</taxon>
        <taxon>Uroviricota</taxon>
        <taxon>Caudoviricetes</taxon>
        <taxon>Peduoviridae</taxon>
        <taxon>Maltschvirus</taxon>
        <taxon>Maltschvirus maltsch</taxon>
    </lineage>
</organism>
<accession>A0A6J5MYJ7</accession>
<dbReference type="SUPFAM" id="SSF52833">
    <property type="entry name" value="Thioredoxin-like"/>
    <property type="match status" value="1"/>
</dbReference>
<keyword evidence="3" id="KW-1015">Disulfide bond</keyword>
<sequence>MAITVTDKTFAQDVTNSTKPVIVDLWAPWCQPCKAIEKELAALDVQFAGKIVIAKVNVDENPATVSSLEIKSVPTLLFYAGNGASPLAITGATTAKQIVSRFRLLELPS</sequence>
<dbReference type="PANTHER" id="PTHR45663">
    <property type="entry name" value="GEO12009P1"/>
    <property type="match status" value="1"/>
</dbReference>
<keyword evidence="6" id="KW-0413">Isomerase</keyword>
<keyword evidence="2" id="KW-0249">Electron transport</keyword>
<reference evidence="6" key="1">
    <citation type="submission" date="2020-04" db="EMBL/GenBank/DDBJ databases">
        <authorList>
            <person name="Chiriac C."/>
            <person name="Salcher M."/>
            <person name="Ghai R."/>
            <person name="Kavagutti S V."/>
        </authorList>
    </citation>
    <scope>NUCLEOTIDE SEQUENCE</scope>
</reference>
<keyword evidence="1" id="KW-0813">Transport</keyword>
<dbReference type="EMBL" id="LR797158">
    <property type="protein sequence ID" value="CAB4190682.1"/>
    <property type="molecule type" value="Genomic_DNA"/>
</dbReference>
<dbReference type="InterPro" id="IPR036249">
    <property type="entry name" value="Thioredoxin-like_sf"/>
</dbReference>
<dbReference type="PIRSF" id="PIRSF000077">
    <property type="entry name" value="Thioredoxin"/>
    <property type="match status" value="1"/>
</dbReference>
<dbReference type="Gene3D" id="3.40.30.10">
    <property type="entry name" value="Glutaredoxin"/>
    <property type="match status" value="1"/>
</dbReference>
<evidence type="ECO:0000256" key="3">
    <source>
        <dbReference type="ARBA" id="ARBA00023157"/>
    </source>
</evidence>
<dbReference type="EMBL" id="LR796510">
    <property type="protein sequence ID" value="CAB4148839.1"/>
    <property type="molecule type" value="Genomic_DNA"/>
</dbReference>
<dbReference type="CDD" id="cd02947">
    <property type="entry name" value="TRX_family"/>
    <property type="match status" value="1"/>
</dbReference>
<dbReference type="Pfam" id="PF00085">
    <property type="entry name" value="Thioredoxin"/>
    <property type="match status" value="1"/>
</dbReference>
<proteinExistence type="predicted"/>
<dbReference type="PANTHER" id="PTHR45663:SF11">
    <property type="entry name" value="GEO12009P1"/>
    <property type="match status" value="1"/>
</dbReference>
<evidence type="ECO:0000256" key="1">
    <source>
        <dbReference type="ARBA" id="ARBA00022448"/>
    </source>
</evidence>
<protein>
    <submittedName>
        <fullName evidence="6">TrxA Thiol-disulfide isomerase and thioredoxins</fullName>
    </submittedName>
</protein>
<dbReference type="PRINTS" id="PR00421">
    <property type="entry name" value="THIOREDOXIN"/>
</dbReference>
<dbReference type="PROSITE" id="PS51352">
    <property type="entry name" value="THIOREDOXIN_2"/>
    <property type="match status" value="1"/>
</dbReference>
<name>A0A6J5MYJ7_9CAUD</name>
<dbReference type="InterPro" id="IPR005746">
    <property type="entry name" value="Thioredoxin"/>
</dbReference>
<dbReference type="InterPro" id="IPR013766">
    <property type="entry name" value="Thioredoxin_domain"/>
</dbReference>
<gene>
    <name evidence="7" type="ORF">UFOVP1191_89</name>
    <name evidence="8" type="ORF">UFOVP1252_89</name>
    <name evidence="6" type="ORF">UFOVP529_31</name>
</gene>
<keyword evidence="4" id="KW-0676">Redox-active center</keyword>
<feature type="domain" description="Thioredoxin" evidence="5">
    <location>
        <begin position="1"/>
        <end position="107"/>
    </location>
</feature>
<evidence type="ECO:0000313" key="8">
    <source>
        <dbReference type="EMBL" id="CAB4194494.1"/>
    </source>
</evidence>
<dbReference type="GO" id="GO:0015035">
    <property type="term" value="F:protein-disulfide reductase activity"/>
    <property type="evidence" value="ECO:0007669"/>
    <property type="project" value="InterPro"/>
</dbReference>
<evidence type="ECO:0000256" key="2">
    <source>
        <dbReference type="ARBA" id="ARBA00022982"/>
    </source>
</evidence>
<evidence type="ECO:0000313" key="6">
    <source>
        <dbReference type="EMBL" id="CAB4148839.1"/>
    </source>
</evidence>
<dbReference type="GO" id="GO:0016853">
    <property type="term" value="F:isomerase activity"/>
    <property type="evidence" value="ECO:0007669"/>
    <property type="project" value="UniProtKB-KW"/>
</dbReference>
<evidence type="ECO:0000313" key="7">
    <source>
        <dbReference type="EMBL" id="CAB4190682.1"/>
    </source>
</evidence>
<evidence type="ECO:0000259" key="5">
    <source>
        <dbReference type="PROSITE" id="PS51352"/>
    </source>
</evidence>
<evidence type="ECO:0000256" key="4">
    <source>
        <dbReference type="ARBA" id="ARBA00023284"/>
    </source>
</evidence>